<proteinExistence type="predicted"/>
<dbReference type="RefSeq" id="WP_034347463.1">
    <property type="nucleotide sequence ID" value="NZ_FZNG01000002.1"/>
</dbReference>
<accession>A0A4U8SFD9</accession>
<reference evidence="2 3" key="1">
    <citation type="journal article" date="2014" name="Genome Announc.">
        <title>Draft genome sequences of eight enterohepatic helicobacter species isolated from both laboratory and wild rodents.</title>
        <authorList>
            <person name="Sheh A."/>
            <person name="Shen Z."/>
            <person name="Fox J.G."/>
        </authorList>
    </citation>
    <scope>NUCLEOTIDE SEQUENCE [LARGE SCALE GENOMIC DNA]</scope>
    <source>
        <strain evidence="2 3">ATCC 700114</strain>
    </source>
</reference>
<evidence type="ECO:0000313" key="3">
    <source>
        <dbReference type="Proteomes" id="UP000029878"/>
    </source>
</evidence>
<dbReference type="Proteomes" id="UP000029878">
    <property type="component" value="Unassembled WGS sequence"/>
</dbReference>
<protein>
    <submittedName>
        <fullName evidence="2">Outer membrane beta-barrel protein</fullName>
    </submittedName>
</protein>
<comment type="caution">
    <text evidence="2">The sequence shown here is derived from an EMBL/GenBank/DDBJ whole genome shotgun (WGS) entry which is preliminary data.</text>
</comment>
<feature type="signal peptide" evidence="1">
    <location>
        <begin position="1"/>
        <end position="28"/>
    </location>
</feature>
<name>A0A4U8SFD9_9HELI</name>
<evidence type="ECO:0000256" key="1">
    <source>
        <dbReference type="SAM" id="SignalP"/>
    </source>
</evidence>
<evidence type="ECO:0000313" key="2">
    <source>
        <dbReference type="EMBL" id="TLD84938.1"/>
    </source>
</evidence>
<gene>
    <name evidence="2" type="ORF">LS81_000850</name>
</gene>
<dbReference type="OrthoDB" id="5329151at2"/>
<dbReference type="EMBL" id="JRPL02000001">
    <property type="protein sequence ID" value="TLD84938.1"/>
    <property type="molecule type" value="Genomic_DNA"/>
</dbReference>
<sequence>MYFKKYIHTIKRIMFLFIAVIFTTSIHAKEANKTKPKKDTQKQKITEKKVKKKVDNFIPNILLQDTSNILDSSLPLPYFSLPYTQTHNYLNRRNSPKDSLFDEAMKPIVPIITTYDYSQLKNMDTTQDEHFIDFRIHELEKEAYMLRSQLIEKEKKKRNWLINTQASGYYIGIGVMLGFMHDEQTFGIEASKASAGGIVKLGYLRYLYNHLGLKAELFNIYGNHFHNNELVLYNYYGLRFVVLHDIPVFFKQHYFGFFAGFGVGSYFFSKKYQSIETYNYLTNAHSMGLNLNIGASWTYAKHHRIEIEHILISPLTTLSNGITNIFEPSYIVSYSWVF</sequence>
<organism evidence="2 3">
    <name type="scientific">Helicobacter trogontum</name>
    <dbReference type="NCBI Taxonomy" id="50960"/>
    <lineage>
        <taxon>Bacteria</taxon>
        <taxon>Pseudomonadati</taxon>
        <taxon>Campylobacterota</taxon>
        <taxon>Epsilonproteobacteria</taxon>
        <taxon>Campylobacterales</taxon>
        <taxon>Helicobacteraceae</taxon>
        <taxon>Helicobacter</taxon>
    </lineage>
</organism>
<feature type="chain" id="PRO_5020620607" evidence="1">
    <location>
        <begin position="29"/>
        <end position="338"/>
    </location>
</feature>
<dbReference type="AlphaFoldDB" id="A0A4U8SFD9"/>
<keyword evidence="1" id="KW-0732">Signal</keyword>